<evidence type="ECO:0000313" key="1">
    <source>
        <dbReference type="EMBL" id="SQC39650.1"/>
    </source>
</evidence>
<dbReference type="AlphaFoldDB" id="A0A2X3GW76"/>
<dbReference type="Pfam" id="PF19570">
    <property type="entry name" value="DUF6088"/>
    <property type="match status" value="1"/>
</dbReference>
<dbReference type="EMBL" id="UAWN01000014">
    <property type="protein sequence ID" value="SQC39650.1"/>
    <property type="molecule type" value="Genomic_DNA"/>
</dbReference>
<evidence type="ECO:0000313" key="2">
    <source>
        <dbReference type="Proteomes" id="UP000251088"/>
    </source>
</evidence>
<dbReference type="InterPro" id="IPR045738">
    <property type="entry name" value="DUF6088"/>
</dbReference>
<organism evidence="1 2">
    <name type="scientific">Klebsiella pneumoniae</name>
    <dbReference type="NCBI Taxonomy" id="573"/>
    <lineage>
        <taxon>Bacteria</taxon>
        <taxon>Pseudomonadati</taxon>
        <taxon>Pseudomonadota</taxon>
        <taxon>Gammaproteobacteria</taxon>
        <taxon>Enterobacterales</taxon>
        <taxon>Enterobacteriaceae</taxon>
        <taxon>Klebsiella/Raoultella group</taxon>
        <taxon>Klebsiella</taxon>
        <taxon>Klebsiella pneumoniae complex</taxon>
    </lineage>
</organism>
<protein>
    <submittedName>
        <fullName evidence="1">S-adenosylhomocysteine hydrolase</fullName>
    </submittedName>
</protein>
<name>A0A2X3GW76_KLEPN</name>
<keyword evidence="1" id="KW-0378">Hydrolase</keyword>
<reference evidence="1 2" key="1">
    <citation type="submission" date="2018-06" db="EMBL/GenBank/DDBJ databases">
        <authorList>
            <consortium name="Pathogen Informatics"/>
            <person name="Doyle S."/>
        </authorList>
    </citation>
    <scope>NUCLEOTIDE SEQUENCE [LARGE SCALE GENOMIC DNA]</scope>
    <source>
        <strain evidence="1 2">NCTC9128</strain>
    </source>
</reference>
<accession>A0A2X3GW76</accession>
<proteinExistence type="predicted"/>
<dbReference type="Proteomes" id="UP000251088">
    <property type="component" value="Unassembled WGS sequence"/>
</dbReference>
<gene>
    <name evidence="1" type="ORF">NCTC9128_05794</name>
</gene>
<sequence>MFAVKNVVCLLFIKLMTQVANMTIKTRIQSRLKRSKRYVFTRDDFKDIAGYDQIGRVLRDLLKEGQLLKVGYGVYTKARRNSITGKVMPAAPRGSSAVIVETLERLKVRYRYEGATQTYNSGESTQIPVSPEIKTSPRFKRALSVGNSKLNG</sequence>
<dbReference type="GO" id="GO:0016787">
    <property type="term" value="F:hydrolase activity"/>
    <property type="evidence" value="ECO:0007669"/>
    <property type="project" value="UniProtKB-KW"/>
</dbReference>